<proteinExistence type="predicted"/>
<dbReference type="EMBL" id="NIBG01000011">
    <property type="protein sequence ID" value="PAB58844.1"/>
    <property type="molecule type" value="Genomic_DNA"/>
</dbReference>
<name>A0A267MGY5_9FIRM</name>
<keyword evidence="5" id="KW-1185">Reference proteome</keyword>
<feature type="domain" description="DUF512" evidence="1">
    <location>
        <begin position="226"/>
        <end position="428"/>
    </location>
</feature>
<dbReference type="InterPro" id="IPR013785">
    <property type="entry name" value="Aldolase_TIM"/>
</dbReference>
<feature type="domain" description="Putative radical SAM N-terminal" evidence="3">
    <location>
        <begin position="73"/>
        <end position="223"/>
    </location>
</feature>
<dbReference type="Gene3D" id="3.20.20.70">
    <property type="entry name" value="Aldolase class I"/>
    <property type="match status" value="1"/>
</dbReference>
<dbReference type="InterPro" id="IPR058240">
    <property type="entry name" value="rSAM_sf"/>
</dbReference>
<dbReference type="Proteomes" id="UP000216024">
    <property type="component" value="Unassembled WGS sequence"/>
</dbReference>
<dbReference type="Gene3D" id="2.30.42.10">
    <property type="match status" value="1"/>
</dbReference>
<dbReference type="SUPFAM" id="SSF102114">
    <property type="entry name" value="Radical SAM enzymes"/>
    <property type="match status" value="1"/>
</dbReference>
<dbReference type="InterPro" id="IPR036034">
    <property type="entry name" value="PDZ_sf"/>
</dbReference>
<accession>A0A267MGY5</accession>
<dbReference type="InterPro" id="IPR045375">
    <property type="entry name" value="Put_radical_SAM-like_N"/>
</dbReference>
<evidence type="ECO:0000259" key="3">
    <source>
        <dbReference type="Pfam" id="PF19238"/>
    </source>
</evidence>
<comment type="caution">
    <text evidence="4">The sequence shown here is derived from an EMBL/GenBank/DDBJ whole genome shotgun (WGS) entry which is preliminary data.</text>
</comment>
<dbReference type="OrthoDB" id="9774724at2"/>
<gene>
    <name evidence="4" type="ORF">CCE28_13195</name>
</gene>
<evidence type="ECO:0000313" key="5">
    <source>
        <dbReference type="Proteomes" id="UP000216024"/>
    </source>
</evidence>
<dbReference type="SUPFAM" id="SSF50156">
    <property type="entry name" value="PDZ domain-like"/>
    <property type="match status" value="1"/>
</dbReference>
<evidence type="ECO:0000259" key="1">
    <source>
        <dbReference type="Pfam" id="PF04459"/>
    </source>
</evidence>
<sequence length="440" mass="50679">MEVNVEKFKNIILDVEKGSIGEELGIEPGDILLKVNNVEIRDIIEYMFLISDEYIEMEIQKRNGEIEVHSIEKDYDEEMGITFENPIIDKAKSCKNKCIFCFIDQLPPNMRKTLYFKDDDSRLSFLQGNFITLTNMGDEDIEKIIKYRISPINVSIHTTNPDIRMEMLNNKTACNVYERLQKLAEAQITINGQIVLCPNVNDKENLDKTIKDLYNLYPSVQSIAIVPVGITKYRKNLYPLEIFNKESAKETIEQIKRWQDKFLKEKGIRFVHLSDEFYIIGNEEFPPYDDYEGFPQIENGVGLMVKLKDEFEKYLDSLDGDTNHKTISIATGKSAKKFIDDLASKVNKKYPNIHINVYEIKNNFFGETITVSGLITATDIVEQLKGKILGESLLITESMLRTDTDVFLDDLTISDVEKLLKVKVKVTKNNGKDFIENIIN</sequence>
<organism evidence="4 5">
    <name type="scientific">Anaeromicrobium sediminis</name>
    <dbReference type="NCBI Taxonomy" id="1478221"/>
    <lineage>
        <taxon>Bacteria</taxon>
        <taxon>Bacillati</taxon>
        <taxon>Bacillota</taxon>
        <taxon>Clostridia</taxon>
        <taxon>Peptostreptococcales</taxon>
        <taxon>Thermotaleaceae</taxon>
        <taxon>Anaeromicrobium</taxon>
    </lineage>
</organism>
<evidence type="ECO:0000259" key="2">
    <source>
        <dbReference type="Pfam" id="PF17820"/>
    </source>
</evidence>
<dbReference type="Pfam" id="PF04459">
    <property type="entry name" value="DUF512"/>
    <property type="match status" value="1"/>
</dbReference>
<dbReference type="Pfam" id="PF19238">
    <property type="entry name" value="Radical_SAM_2"/>
    <property type="match status" value="1"/>
</dbReference>
<dbReference type="AlphaFoldDB" id="A0A267MGY5"/>
<feature type="domain" description="PDZ" evidence="2">
    <location>
        <begin position="11"/>
        <end position="60"/>
    </location>
</feature>
<dbReference type="Pfam" id="PF17820">
    <property type="entry name" value="PDZ_6"/>
    <property type="match status" value="1"/>
</dbReference>
<dbReference type="InterPro" id="IPR041489">
    <property type="entry name" value="PDZ_6"/>
</dbReference>
<reference evidence="4 5" key="1">
    <citation type="submission" date="2017-06" db="EMBL/GenBank/DDBJ databases">
        <title>Draft genome sequence of anaerobic fermentative bacterium Anaeromicrobium sediminis DY2726D isolated from West Pacific Ocean sediments.</title>
        <authorList>
            <person name="Zeng X."/>
        </authorList>
    </citation>
    <scope>NUCLEOTIDE SEQUENCE [LARGE SCALE GENOMIC DNA]</scope>
    <source>
        <strain evidence="4 5">DY2726D</strain>
    </source>
</reference>
<dbReference type="InterPro" id="IPR007549">
    <property type="entry name" value="DUF512"/>
</dbReference>
<evidence type="ECO:0000313" key="4">
    <source>
        <dbReference type="EMBL" id="PAB58844.1"/>
    </source>
</evidence>
<protein>
    <submittedName>
        <fullName evidence="4">Radical SAM protein</fullName>
    </submittedName>
</protein>
<dbReference type="RefSeq" id="WP_095134198.1">
    <property type="nucleotide sequence ID" value="NZ_NIBG01000011.1"/>
</dbReference>